<dbReference type="Proteomes" id="UP000325113">
    <property type="component" value="Unassembled WGS sequence"/>
</dbReference>
<comment type="caution">
    <text evidence="4">The sequence shown here is derived from an EMBL/GenBank/DDBJ whole genome shotgun (WGS) entry which is preliminary data.</text>
</comment>
<feature type="region of interest" description="Disordered" evidence="2">
    <location>
        <begin position="348"/>
        <end position="526"/>
    </location>
</feature>
<dbReference type="Gene3D" id="1.10.10.10">
    <property type="entry name" value="Winged helix-like DNA-binding domain superfamily/Winged helix DNA-binding domain"/>
    <property type="match status" value="1"/>
</dbReference>
<dbReference type="GO" id="GO:0003700">
    <property type="term" value="F:DNA-binding transcription factor activity"/>
    <property type="evidence" value="ECO:0007669"/>
    <property type="project" value="InterPro"/>
</dbReference>
<evidence type="ECO:0000256" key="2">
    <source>
        <dbReference type="SAM" id="MobiDB-lite"/>
    </source>
</evidence>
<protein>
    <recommendedName>
        <fullName evidence="3">HSF-type DNA-binding domain-containing protein</fullName>
    </recommendedName>
</protein>
<feature type="compositionally biased region" description="Polar residues" evidence="2">
    <location>
        <begin position="496"/>
        <end position="517"/>
    </location>
</feature>
<feature type="compositionally biased region" description="Basic and acidic residues" evidence="2">
    <location>
        <begin position="422"/>
        <end position="434"/>
    </location>
</feature>
<feature type="compositionally biased region" description="Basic and acidic residues" evidence="2">
    <location>
        <begin position="472"/>
        <end position="486"/>
    </location>
</feature>
<feature type="compositionally biased region" description="Acidic residues" evidence="2">
    <location>
        <begin position="407"/>
        <end position="421"/>
    </location>
</feature>
<dbReference type="GO" id="GO:0043565">
    <property type="term" value="F:sequence-specific DNA binding"/>
    <property type="evidence" value="ECO:0007669"/>
    <property type="project" value="InterPro"/>
</dbReference>
<dbReference type="EMBL" id="VLTM01000077">
    <property type="protein sequence ID" value="KAA0157385.1"/>
    <property type="molecule type" value="Genomic_DNA"/>
</dbReference>
<name>A0A5A8CWM8_CAFRO</name>
<dbReference type="AlphaFoldDB" id="A0A5A8CWM8"/>
<keyword evidence="1" id="KW-0238">DNA-binding</keyword>
<evidence type="ECO:0000313" key="4">
    <source>
        <dbReference type="EMBL" id="KAA0157385.1"/>
    </source>
</evidence>
<evidence type="ECO:0000256" key="1">
    <source>
        <dbReference type="ARBA" id="ARBA00023125"/>
    </source>
</evidence>
<evidence type="ECO:0000313" key="5">
    <source>
        <dbReference type="Proteomes" id="UP000325113"/>
    </source>
</evidence>
<dbReference type="InterPro" id="IPR000232">
    <property type="entry name" value="HSF_DNA-bd"/>
</dbReference>
<feature type="compositionally biased region" description="Acidic residues" evidence="2">
    <location>
        <begin position="348"/>
        <end position="369"/>
    </location>
</feature>
<sequence length="613" mass="63217">MEDQMVLARTSAWMQVQAYLVQWTRAAAAAADAAEAAAASFGGSLRQRTGLPPPVAMPAPWSMPAHLQRDTGHHSPLKDAGLVAPPPLSAAGTQPGAATTKDGATWWTEAGGFSVKLLQAKTRELPEVLPCAGGPAVRAASWPPAALAKAKGEIGDAFPAASRFLRKLWELVAVGPRTVVEFLPDGGFVVRDMGAFAASVKDAFNSEPTSFSRQIHKYGLRLRRVAVQHGGRASLSNAWRAGRSGSAAWWHPMFLNRRPDLLPFVTPRNPNGYGPARYIGPPSGGAASIGGAGYTSDGGRLAASEGAAGLESTPRTLAESNRRAEWAAQTKAAAAGVWSGQSGRFYFDDDNADDADDLDDVDEVGDDDEQSRPPQANDDDDDDDGGSASSRLGSGTGGSPSACREDYTDDGDDDVAIDGDGDDGRRSAPSRHVESAWQGTPRTPVPTPLPSGSAPGVLLPGPFDADSTVRPAELRRLRKATEKSADELAALSLSSTQPQWPGQGPHTPQQGHSQRGGATSGLVPSSLVPASLSASSLPIATSDTLSLQSGLAPPSLFGGLPATSGSLGAAAMRGLRLPSVEPPTIAAASNAAEAPVDWAALLPPAAPTASKGD</sequence>
<organism evidence="4 5">
    <name type="scientific">Cafeteria roenbergensis</name>
    <name type="common">Marine flagellate</name>
    <dbReference type="NCBI Taxonomy" id="33653"/>
    <lineage>
        <taxon>Eukaryota</taxon>
        <taxon>Sar</taxon>
        <taxon>Stramenopiles</taxon>
        <taxon>Bigyra</taxon>
        <taxon>Opalozoa</taxon>
        <taxon>Bicosoecida</taxon>
        <taxon>Cafeteriaceae</taxon>
        <taxon>Cafeteria</taxon>
    </lineage>
</organism>
<dbReference type="InterPro" id="IPR036388">
    <property type="entry name" value="WH-like_DNA-bd_sf"/>
</dbReference>
<gene>
    <name evidence="4" type="ORF">FNF31_05731</name>
</gene>
<evidence type="ECO:0000259" key="3">
    <source>
        <dbReference type="Pfam" id="PF00447"/>
    </source>
</evidence>
<proteinExistence type="predicted"/>
<feature type="domain" description="HSF-type DNA-binding" evidence="3">
    <location>
        <begin position="164"/>
        <end position="265"/>
    </location>
</feature>
<accession>A0A5A8CWM8</accession>
<dbReference type="Pfam" id="PF00447">
    <property type="entry name" value="HSF_DNA-bind"/>
    <property type="match status" value="1"/>
</dbReference>
<reference evidence="4 5" key="1">
    <citation type="submission" date="2019-07" db="EMBL/GenBank/DDBJ databases">
        <title>Genomes of Cafeteria roenbergensis.</title>
        <authorList>
            <person name="Fischer M.G."/>
            <person name="Hackl T."/>
            <person name="Roman M."/>
        </authorList>
    </citation>
    <scope>NUCLEOTIDE SEQUENCE [LARGE SCALE GENOMIC DNA]</scope>
    <source>
        <strain evidence="4 5">Cflag</strain>
    </source>
</reference>